<proteinExistence type="predicted"/>
<protein>
    <submittedName>
        <fullName evidence="1">Uncharacterized protein</fullName>
    </submittedName>
</protein>
<gene>
    <name evidence="1" type="ORF">BCAL_1715</name>
</gene>
<evidence type="ECO:0000313" key="1">
    <source>
        <dbReference type="EMBL" id="KFI50577.1"/>
    </source>
</evidence>
<organism evidence="1 2">
    <name type="scientific">Bifidobacterium callitrichos DSM 23973</name>
    <dbReference type="NCBI Taxonomy" id="1437609"/>
    <lineage>
        <taxon>Bacteria</taxon>
        <taxon>Bacillati</taxon>
        <taxon>Actinomycetota</taxon>
        <taxon>Actinomycetes</taxon>
        <taxon>Bifidobacteriales</taxon>
        <taxon>Bifidobacteriaceae</taxon>
        <taxon>Bifidobacterium</taxon>
    </lineage>
</organism>
<dbReference type="eggNOG" id="ENOG5032EX3">
    <property type="taxonomic scope" value="Bacteria"/>
</dbReference>
<dbReference type="AlphaFoldDB" id="A0A086ZVM7"/>
<dbReference type="OrthoDB" id="3239242at2"/>
<accession>A0A086ZVM7</accession>
<dbReference type="EMBL" id="JGYS01000028">
    <property type="protein sequence ID" value="KFI50577.1"/>
    <property type="molecule type" value="Genomic_DNA"/>
</dbReference>
<dbReference type="Proteomes" id="UP000029072">
    <property type="component" value="Unassembled WGS sequence"/>
</dbReference>
<evidence type="ECO:0000313" key="2">
    <source>
        <dbReference type="Proteomes" id="UP000029072"/>
    </source>
</evidence>
<name>A0A086ZVM7_9BIFI</name>
<comment type="caution">
    <text evidence="1">The sequence shown here is derived from an EMBL/GenBank/DDBJ whole genome shotgun (WGS) entry which is preliminary data.</text>
</comment>
<dbReference type="STRING" id="1437609.BCAL_1715"/>
<dbReference type="RefSeq" id="WP_043165855.1">
    <property type="nucleotide sequence ID" value="NZ_JDUV01000008.1"/>
</dbReference>
<sequence length="92" mass="10970">MADDVPDEEALPLYRELRPYCDALDEELLWGLDTGFETGEYYYALSWLIADVLEHDLDVPCDVLLKAYRVLMHEDGDEYRPLLERYLRRRSR</sequence>
<reference evidence="1 2" key="1">
    <citation type="submission" date="2014-03" db="EMBL/GenBank/DDBJ databases">
        <title>Genomics of Bifidobacteria.</title>
        <authorList>
            <person name="Ventura M."/>
            <person name="Milani C."/>
            <person name="Lugli G.A."/>
        </authorList>
    </citation>
    <scope>NUCLEOTIDE SEQUENCE [LARGE SCALE GENOMIC DNA]</scope>
    <source>
        <strain evidence="1 2">DSM 23973</strain>
    </source>
</reference>